<keyword evidence="2" id="KW-1185">Reference proteome</keyword>
<evidence type="ECO:0000313" key="2">
    <source>
        <dbReference type="Proteomes" id="UP000244896"/>
    </source>
</evidence>
<accession>A0A2U8E289</accession>
<dbReference type="AlphaFoldDB" id="A0A2U8E289"/>
<dbReference type="RefSeq" id="WP_108824451.1">
    <property type="nucleotide sequence ID" value="NZ_CP023004.1"/>
</dbReference>
<reference evidence="1 2" key="1">
    <citation type="journal article" date="2018" name="Syst. Appl. Microbiol.">
        <title>Ereboglobus luteus gen. nov. sp. nov. from cockroach guts, and new insights into the oxygen relationship of the genera Opitutus and Didymococcus (Verrucomicrobia: Opitutaceae).</title>
        <authorList>
            <person name="Tegtmeier D."/>
            <person name="Belitz A."/>
            <person name="Radek R."/>
            <person name="Heimerl T."/>
            <person name="Brune A."/>
        </authorList>
    </citation>
    <scope>NUCLEOTIDE SEQUENCE [LARGE SCALE GENOMIC DNA]</scope>
    <source>
        <strain evidence="1 2">Ho45</strain>
    </source>
</reference>
<dbReference type="Proteomes" id="UP000244896">
    <property type="component" value="Chromosome"/>
</dbReference>
<sequence length="79" mass="8990">MTGSLFYVFDMGKCFWCDHDVVCEPHMAARGRARRKGKFDSEKIFAKTKCGLGNRFSRAAKCVLLEGKAAFRPRRKTVV</sequence>
<organism evidence="1 2">
    <name type="scientific">Ereboglobus luteus</name>
    <dbReference type="NCBI Taxonomy" id="1796921"/>
    <lineage>
        <taxon>Bacteria</taxon>
        <taxon>Pseudomonadati</taxon>
        <taxon>Verrucomicrobiota</taxon>
        <taxon>Opitutia</taxon>
        <taxon>Opitutales</taxon>
        <taxon>Opitutaceae</taxon>
        <taxon>Ereboglobus</taxon>
    </lineage>
</organism>
<evidence type="ECO:0000313" key="1">
    <source>
        <dbReference type="EMBL" id="AWI08642.1"/>
    </source>
</evidence>
<dbReference type="KEGG" id="elut:CKA38_04670"/>
<dbReference type="EMBL" id="CP023004">
    <property type="protein sequence ID" value="AWI08642.1"/>
    <property type="molecule type" value="Genomic_DNA"/>
</dbReference>
<protein>
    <submittedName>
        <fullName evidence="1">Uncharacterized protein</fullName>
    </submittedName>
</protein>
<name>A0A2U8E289_9BACT</name>
<gene>
    <name evidence="1" type="ORF">CKA38_04670</name>
</gene>
<proteinExistence type="predicted"/>